<dbReference type="AlphaFoldDB" id="Q23JH0"/>
<keyword evidence="3" id="KW-1185">Reference proteome</keyword>
<evidence type="ECO:0000313" key="3">
    <source>
        <dbReference type="Proteomes" id="UP000009168"/>
    </source>
</evidence>
<dbReference type="HOGENOM" id="CLU_369022_0_0_1"/>
<gene>
    <name evidence="2" type="ORF">TTHERM_00979870</name>
</gene>
<sequence length="755" mass="82847">MNKIVILALILAAAYGAVVTNQVAYQCISEVSVPDQLNFTFTYAVQCNKFHNGLVNASTQKDPVNIDNWKQCQQTLKSVKGVSKSDLSGFINAINNCTTQGSALQSGASTVTNQVAEQCIEHLTIPDELSFAFNYGVDCNKFHNGLVNESTANKPVNVSNWKTCKDILAEHFTDPEAKNFYSAIDQCVSSGKTAETEMASTITNKVAEACVETVTVPSELSFAFNYGVDCNKFHNNLVNESTANKPVNVSNWKTCKDILAEHFTDSEAKNFYSAIDQCVSTGKASLNEQASSVTNQVAEQCIEHLTIPDELQFAFNYGVDCNKFHNGLVNESTANQSVNVSNWNTCKKILAEHFSDSEAKNFYSAIDQCVSTGKTAETEMASTITNKVAEACVETVTVPSELSFAFNYGVDCNKFHNGLVNESTANKPVNVSNWKTCKDILAEHFTDSEAKNFYSAIDQCVSTGKTAETEMASTITNKVAEACVETVTVPSELSFAFNYGVDCNKFHNGLVNESTANKPVNVSNWKTCKDILAEHFTDSEAKNFYSAIDQCVSTGKASLNEQASSVTNQVAEQCIEHLTIPDELQFAFNYGVDCNKFHNGLVNESTANKPVNVSNWKTCKDILAEHFTDSEAKNFYSAIDQCVSTGKTAETEMASTITNKVAEACVETVTVPSELSFAFNYGVDCNKFHNNLVNESTANQPVNVSNWKTCKDILAEHFDDKDAKEFYEDIDSCLASGKKVERYSILRKFKNFIGI</sequence>
<dbReference type="eggNOG" id="ENOG502RT3V">
    <property type="taxonomic scope" value="Eukaryota"/>
</dbReference>
<dbReference type="OrthoDB" id="10658491at2759"/>
<organism evidence="2 3">
    <name type="scientific">Tetrahymena thermophila (strain SB210)</name>
    <dbReference type="NCBI Taxonomy" id="312017"/>
    <lineage>
        <taxon>Eukaryota</taxon>
        <taxon>Sar</taxon>
        <taxon>Alveolata</taxon>
        <taxon>Ciliophora</taxon>
        <taxon>Intramacronucleata</taxon>
        <taxon>Oligohymenophorea</taxon>
        <taxon>Hymenostomatida</taxon>
        <taxon>Tetrahymenina</taxon>
        <taxon>Tetrahymenidae</taxon>
        <taxon>Tetrahymena</taxon>
    </lineage>
</organism>
<feature type="signal peptide" evidence="1">
    <location>
        <begin position="1"/>
        <end position="16"/>
    </location>
</feature>
<name>Q23JH0_TETTS</name>
<evidence type="ECO:0008006" key="4">
    <source>
        <dbReference type="Google" id="ProtNLM"/>
    </source>
</evidence>
<dbReference type="EMBL" id="GG662689">
    <property type="protein sequence ID" value="EAR96674.3"/>
    <property type="molecule type" value="Genomic_DNA"/>
</dbReference>
<accession>Q23JH0</accession>
<dbReference type="KEGG" id="tet:TTHERM_00979870"/>
<proteinExistence type="predicted"/>
<dbReference type="Proteomes" id="UP000009168">
    <property type="component" value="Unassembled WGS sequence"/>
</dbReference>
<protein>
    <recommendedName>
        <fullName evidence="4">Transmembrane protein</fullName>
    </recommendedName>
</protein>
<dbReference type="RefSeq" id="XP_001016919.3">
    <property type="nucleotide sequence ID" value="XM_001016919.3"/>
</dbReference>
<keyword evidence="1" id="KW-0732">Signal</keyword>
<evidence type="ECO:0000256" key="1">
    <source>
        <dbReference type="SAM" id="SignalP"/>
    </source>
</evidence>
<dbReference type="GeneID" id="7824416"/>
<feature type="chain" id="PRO_5004201930" description="Transmembrane protein" evidence="1">
    <location>
        <begin position="17"/>
        <end position="755"/>
    </location>
</feature>
<evidence type="ECO:0000313" key="2">
    <source>
        <dbReference type="EMBL" id="EAR96674.3"/>
    </source>
</evidence>
<dbReference type="InParanoid" id="Q23JH0"/>
<reference evidence="3" key="1">
    <citation type="journal article" date="2006" name="PLoS Biol.">
        <title>Macronuclear genome sequence of the ciliate Tetrahymena thermophila, a model eukaryote.</title>
        <authorList>
            <person name="Eisen J.A."/>
            <person name="Coyne R.S."/>
            <person name="Wu M."/>
            <person name="Wu D."/>
            <person name="Thiagarajan M."/>
            <person name="Wortman J.R."/>
            <person name="Badger J.H."/>
            <person name="Ren Q."/>
            <person name="Amedeo P."/>
            <person name="Jones K.M."/>
            <person name="Tallon L.J."/>
            <person name="Delcher A.L."/>
            <person name="Salzberg S.L."/>
            <person name="Silva J.C."/>
            <person name="Haas B.J."/>
            <person name="Majoros W.H."/>
            <person name="Farzad M."/>
            <person name="Carlton J.M."/>
            <person name="Smith R.K. Jr."/>
            <person name="Garg J."/>
            <person name="Pearlman R.E."/>
            <person name="Karrer K.M."/>
            <person name="Sun L."/>
            <person name="Manning G."/>
            <person name="Elde N.C."/>
            <person name="Turkewitz A.P."/>
            <person name="Asai D.J."/>
            <person name="Wilkes D.E."/>
            <person name="Wang Y."/>
            <person name="Cai H."/>
            <person name="Collins K."/>
            <person name="Stewart B.A."/>
            <person name="Lee S.R."/>
            <person name="Wilamowska K."/>
            <person name="Weinberg Z."/>
            <person name="Ruzzo W.L."/>
            <person name="Wloga D."/>
            <person name="Gaertig J."/>
            <person name="Frankel J."/>
            <person name="Tsao C.-C."/>
            <person name="Gorovsky M.A."/>
            <person name="Keeling P.J."/>
            <person name="Waller R.F."/>
            <person name="Patron N.J."/>
            <person name="Cherry J.M."/>
            <person name="Stover N.A."/>
            <person name="Krieger C.J."/>
            <person name="del Toro C."/>
            <person name="Ryder H.F."/>
            <person name="Williamson S.C."/>
            <person name="Barbeau R.A."/>
            <person name="Hamilton E.P."/>
            <person name="Orias E."/>
        </authorList>
    </citation>
    <scope>NUCLEOTIDE SEQUENCE [LARGE SCALE GENOMIC DNA]</scope>
    <source>
        <strain evidence="3">SB210</strain>
    </source>
</reference>